<organism evidence="1 2">
    <name type="scientific">Araneus ventricosus</name>
    <name type="common">Orbweaver spider</name>
    <name type="synonym">Epeira ventricosa</name>
    <dbReference type="NCBI Taxonomy" id="182803"/>
    <lineage>
        <taxon>Eukaryota</taxon>
        <taxon>Metazoa</taxon>
        <taxon>Ecdysozoa</taxon>
        <taxon>Arthropoda</taxon>
        <taxon>Chelicerata</taxon>
        <taxon>Arachnida</taxon>
        <taxon>Araneae</taxon>
        <taxon>Araneomorphae</taxon>
        <taxon>Entelegynae</taxon>
        <taxon>Araneoidea</taxon>
        <taxon>Araneidae</taxon>
        <taxon>Araneus</taxon>
    </lineage>
</organism>
<gene>
    <name evidence="1" type="ORF">AVEN_200512_1</name>
</gene>
<protein>
    <submittedName>
        <fullName evidence="1">Uncharacterized protein</fullName>
    </submittedName>
</protein>
<dbReference type="EMBL" id="BGPR01007661">
    <property type="protein sequence ID" value="GBN28572.1"/>
    <property type="molecule type" value="Genomic_DNA"/>
</dbReference>
<evidence type="ECO:0000313" key="2">
    <source>
        <dbReference type="Proteomes" id="UP000499080"/>
    </source>
</evidence>
<evidence type="ECO:0000313" key="1">
    <source>
        <dbReference type="EMBL" id="GBN28572.1"/>
    </source>
</evidence>
<proteinExistence type="predicted"/>
<comment type="caution">
    <text evidence="1">The sequence shown here is derived from an EMBL/GenBank/DDBJ whole genome shotgun (WGS) entry which is preliminary data.</text>
</comment>
<keyword evidence="2" id="KW-1185">Reference proteome</keyword>
<reference evidence="1 2" key="1">
    <citation type="journal article" date="2019" name="Sci. Rep.">
        <title>Orb-weaving spider Araneus ventricosus genome elucidates the spidroin gene catalogue.</title>
        <authorList>
            <person name="Kono N."/>
            <person name="Nakamura H."/>
            <person name="Ohtoshi R."/>
            <person name="Moran D.A.P."/>
            <person name="Shinohara A."/>
            <person name="Yoshida Y."/>
            <person name="Fujiwara M."/>
            <person name="Mori M."/>
            <person name="Tomita M."/>
            <person name="Arakawa K."/>
        </authorList>
    </citation>
    <scope>NUCLEOTIDE SEQUENCE [LARGE SCALE GENOMIC DNA]</scope>
</reference>
<accession>A0A4Y2MPU3</accession>
<dbReference type="AlphaFoldDB" id="A0A4Y2MPU3"/>
<name>A0A4Y2MPU3_ARAVE</name>
<sequence length="188" mass="21810">MWTFGPKYDLASSRPNIRWIFSEIGFRARVPLSPGRDLTTRPPRPGCLFVKVTPFMFLAETDALRMIAICTFCTISSERWYYRQTPFSRWCGAKVWRRGASSGVVLVIRVIAMAQWLCEKRMRLEFQGKREKCSSSTLEHISTVHRFMCISLRRIAERTFGEECRLRCLPDYGYGSKLRGFSSKTALL</sequence>
<dbReference type="Proteomes" id="UP000499080">
    <property type="component" value="Unassembled WGS sequence"/>
</dbReference>